<evidence type="ECO:0000256" key="2">
    <source>
        <dbReference type="SAM" id="Phobius"/>
    </source>
</evidence>
<evidence type="ECO:0000256" key="1">
    <source>
        <dbReference type="SAM" id="MobiDB-lite"/>
    </source>
</evidence>
<dbReference type="Proteomes" id="UP001166304">
    <property type="component" value="Unassembled WGS sequence"/>
</dbReference>
<evidence type="ECO:0008006" key="5">
    <source>
        <dbReference type="Google" id="ProtNLM"/>
    </source>
</evidence>
<evidence type="ECO:0000313" key="4">
    <source>
        <dbReference type="Proteomes" id="UP001166304"/>
    </source>
</evidence>
<accession>A0AA41FZ62</accession>
<keyword evidence="2" id="KW-0812">Transmembrane</keyword>
<feature type="compositionally biased region" description="Basic and acidic residues" evidence="1">
    <location>
        <begin position="169"/>
        <end position="184"/>
    </location>
</feature>
<name>A0AA41FZ62_9EURY</name>
<keyword evidence="4" id="KW-1185">Reference proteome</keyword>
<evidence type="ECO:0000313" key="3">
    <source>
        <dbReference type="EMBL" id="MBV0900679.1"/>
    </source>
</evidence>
<proteinExistence type="predicted"/>
<keyword evidence="2" id="KW-1133">Transmembrane helix</keyword>
<organism evidence="3 4">
    <name type="scientific">Haloarcula salina</name>
    <dbReference type="NCBI Taxonomy" id="1429914"/>
    <lineage>
        <taxon>Archaea</taxon>
        <taxon>Methanobacteriati</taxon>
        <taxon>Methanobacteriota</taxon>
        <taxon>Stenosarchaea group</taxon>
        <taxon>Halobacteria</taxon>
        <taxon>Halobacteriales</taxon>
        <taxon>Haloarculaceae</taxon>
        <taxon>Haloarcula</taxon>
    </lineage>
</organism>
<reference evidence="3" key="1">
    <citation type="submission" date="2021-06" db="EMBL/GenBank/DDBJ databases">
        <title>New haloarchaea isolates fom saline soil.</title>
        <authorList>
            <person name="Duran-Viseras A."/>
            <person name="Sanchez-Porro C.S."/>
            <person name="Ventosa A."/>
        </authorList>
    </citation>
    <scope>NUCLEOTIDE SEQUENCE</scope>
    <source>
        <strain evidence="3">JCM 18369</strain>
    </source>
</reference>
<feature type="transmembrane region" description="Helical" evidence="2">
    <location>
        <begin position="50"/>
        <end position="70"/>
    </location>
</feature>
<dbReference type="EMBL" id="JAHQXE010000001">
    <property type="protein sequence ID" value="MBV0900679.1"/>
    <property type="molecule type" value="Genomic_DNA"/>
</dbReference>
<comment type="caution">
    <text evidence="3">The sequence shown here is derived from an EMBL/GenBank/DDBJ whole genome shotgun (WGS) entry which is preliminary data.</text>
</comment>
<dbReference type="AlphaFoldDB" id="A0AA41FZ62"/>
<protein>
    <recommendedName>
        <fullName evidence="5">SHOCT domain-containing protein</fullName>
    </recommendedName>
</protein>
<feature type="region of interest" description="Disordered" evidence="1">
    <location>
        <begin position="140"/>
        <end position="184"/>
    </location>
</feature>
<gene>
    <name evidence="3" type="ORF">KTS37_02655</name>
</gene>
<sequence>MSWLADNRLLLLFAAVVLTTLGAVGAAIVGVVATLGALVGGGAVVQTFAVFFLGTLLLAGLDVVFSVALVRELARRASLPKSQRAAGVLARAESLIPPLAALGLSDTVAPSFEDRHEALTRRYVEGEITEATYERELQDLLDGSDAETGPLDEARVEPGRSASAAASRDAPRSETESEREPARE</sequence>
<dbReference type="RefSeq" id="WP_162412035.1">
    <property type="nucleotide sequence ID" value="NZ_JAHQXE010000001.1"/>
</dbReference>
<keyword evidence="2" id="KW-0472">Membrane</keyword>